<reference evidence="5 6" key="1">
    <citation type="submission" date="2023-04" db="EMBL/GenBank/DDBJ databases">
        <title>A novel bacteria isolated from coastal sediment.</title>
        <authorList>
            <person name="Liu X.-J."/>
            <person name="Du Z.-J."/>
        </authorList>
    </citation>
    <scope>NUCLEOTIDE SEQUENCE [LARGE SCALE GENOMIC DNA]</scope>
    <source>
        <strain evidence="5 6">SDUM461003</strain>
    </source>
</reference>
<dbReference type="CDD" id="cd00090">
    <property type="entry name" value="HTH_ARSR"/>
    <property type="match status" value="1"/>
</dbReference>
<comment type="caution">
    <text evidence="5">The sequence shown here is derived from an EMBL/GenBank/DDBJ whole genome shotgun (WGS) entry which is preliminary data.</text>
</comment>
<evidence type="ECO:0000256" key="3">
    <source>
        <dbReference type="ARBA" id="ARBA00023163"/>
    </source>
</evidence>
<sequence>MKAYTHPDLDQVSLPQVMQALSDPCRISIMQALMAEEELAYNALPVTVAKATLSHHMAVLRDAGLILTRVEGTKCLNSVRMEAFEDYFPGLLELLKAA</sequence>
<protein>
    <submittedName>
        <fullName evidence="5">Helix-turn-helix domain-containing protein</fullName>
    </submittedName>
</protein>
<dbReference type="EMBL" id="JARXHW010000005">
    <property type="protein sequence ID" value="MDQ8206637.1"/>
    <property type="molecule type" value="Genomic_DNA"/>
</dbReference>
<dbReference type="PANTHER" id="PTHR33154:SF12">
    <property type="entry name" value="TRANSCRIPTIONAL REGULATORY PROTEIN"/>
    <property type="match status" value="1"/>
</dbReference>
<dbReference type="Proteomes" id="UP001225316">
    <property type="component" value="Unassembled WGS sequence"/>
</dbReference>
<dbReference type="SUPFAM" id="SSF46785">
    <property type="entry name" value="Winged helix' DNA-binding domain"/>
    <property type="match status" value="1"/>
</dbReference>
<evidence type="ECO:0000313" key="5">
    <source>
        <dbReference type="EMBL" id="MDQ8206637.1"/>
    </source>
</evidence>
<evidence type="ECO:0000313" key="6">
    <source>
        <dbReference type="Proteomes" id="UP001225316"/>
    </source>
</evidence>
<organism evidence="5 6">
    <name type="scientific">Thalassobacterium maritimum</name>
    <dbReference type="NCBI Taxonomy" id="3041265"/>
    <lineage>
        <taxon>Bacteria</taxon>
        <taxon>Pseudomonadati</taxon>
        <taxon>Verrucomicrobiota</taxon>
        <taxon>Opitutia</taxon>
        <taxon>Puniceicoccales</taxon>
        <taxon>Coraliomargaritaceae</taxon>
        <taxon>Thalassobacterium</taxon>
    </lineage>
</organism>
<dbReference type="RefSeq" id="WP_308948741.1">
    <property type="nucleotide sequence ID" value="NZ_JARXHW010000005.1"/>
</dbReference>
<name>A0ABU1AR57_9BACT</name>
<accession>A0ABU1AR57</accession>
<feature type="domain" description="HTH arsR-type" evidence="4">
    <location>
        <begin position="6"/>
        <end position="98"/>
    </location>
</feature>
<dbReference type="InterPro" id="IPR001845">
    <property type="entry name" value="HTH_ArsR_DNA-bd_dom"/>
</dbReference>
<evidence type="ECO:0000256" key="1">
    <source>
        <dbReference type="ARBA" id="ARBA00023015"/>
    </source>
</evidence>
<dbReference type="InterPro" id="IPR036390">
    <property type="entry name" value="WH_DNA-bd_sf"/>
</dbReference>
<dbReference type="InterPro" id="IPR036388">
    <property type="entry name" value="WH-like_DNA-bd_sf"/>
</dbReference>
<dbReference type="InterPro" id="IPR011991">
    <property type="entry name" value="ArsR-like_HTH"/>
</dbReference>
<keyword evidence="6" id="KW-1185">Reference proteome</keyword>
<dbReference type="PROSITE" id="PS50987">
    <property type="entry name" value="HTH_ARSR_2"/>
    <property type="match status" value="1"/>
</dbReference>
<evidence type="ECO:0000256" key="2">
    <source>
        <dbReference type="ARBA" id="ARBA00023125"/>
    </source>
</evidence>
<dbReference type="InterPro" id="IPR051081">
    <property type="entry name" value="HTH_MetalResp_TranReg"/>
</dbReference>
<dbReference type="PANTHER" id="PTHR33154">
    <property type="entry name" value="TRANSCRIPTIONAL REGULATOR, ARSR FAMILY"/>
    <property type="match status" value="1"/>
</dbReference>
<gene>
    <name evidence="5" type="ORF">QEH52_03895</name>
</gene>
<dbReference type="Gene3D" id="1.10.10.10">
    <property type="entry name" value="Winged helix-like DNA-binding domain superfamily/Winged helix DNA-binding domain"/>
    <property type="match status" value="1"/>
</dbReference>
<proteinExistence type="predicted"/>
<keyword evidence="3" id="KW-0804">Transcription</keyword>
<dbReference type="Pfam" id="PF12840">
    <property type="entry name" value="HTH_20"/>
    <property type="match status" value="1"/>
</dbReference>
<keyword evidence="1" id="KW-0805">Transcription regulation</keyword>
<dbReference type="SMART" id="SM00418">
    <property type="entry name" value="HTH_ARSR"/>
    <property type="match status" value="1"/>
</dbReference>
<keyword evidence="2" id="KW-0238">DNA-binding</keyword>
<evidence type="ECO:0000259" key="4">
    <source>
        <dbReference type="PROSITE" id="PS50987"/>
    </source>
</evidence>
<dbReference type="PRINTS" id="PR00778">
    <property type="entry name" value="HTHARSR"/>
</dbReference>